<proteinExistence type="predicted"/>
<organism evidence="1 2">
    <name type="scientific">Mycena rosella</name>
    <name type="common">Pink bonnet</name>
    <name type="synonym">Agaricus rosellus</name>
    <dbReference type="NCBI Taxonomy" id="1033263"/>
    <lineage>
        <taxon>Eukaryota</taxon>
        <taxon>Fungi</taxon>
        <taxon>Dikarya</taxon>
        <taxon>Basidiomycota</taxon>
        <taxon>Agaricomycotina</taxon>
        <taxon>Agaricomycetes</taxon>
        <taxon>Agaricomycetidae</taxon>
        <taxon>Agaricales</taxon>
        <taxon>Marasmiineae</taxon>
        <taxon>Mycenaceae</taxon>
        <taxon>Mycena</taxon>
    </lineage>
</organism>
<comment type="caution">
    <text evidence="1">The sequence shown here is derived from an EMBL/GenBank/DDBJ whole genome shotgun (WGS) entry which is preliminary data.</text>
</comment>
<reference evidence="1" key="1">
    <citation type="submission" date="2023-03" db="EMBL/GenBank/DDBJ databases">
        <title>Massive genome expansion in bonnet fungi (Mycena s.s.) driven by repeated elements and novel gene families across ecological guilds.</title>
        <authorList>
            <consortium name="Lawrence Berkeley National Laboratory"/>
            <person name="Harder C.B."/>
            <person name="Miyauchi S."/>
            <person name="Viragh M."/>
            <person name="Kuo A."/>
            <person name="Thoen E."/>
            <person name="Andreopoulos B."/>
            <person name="Lu D."/>
            <person name="Skrede I."/>
            <person name="Drula E."/>
            <person name="Henrissat B."/>
            <person name="Morin E."/>
            <person name="Kohler A."/>
            <person name="Barry K."/>
            <person name="LaButti K."/>
            <person name="Morin E."/>
            <person name="Salamov A."/>
            <person name="Lipzen A."/>
            <person name="Mereny Z."/>
            <person name="Hegedus B."/>
            <person name="Baldrian P."/>
            <person name="Stursova M."/>
            <person name="Weitz H."/>
            <person name="Taylor A."/>
            <person name="Grigoriev I.V."/>
            <person name="Nagy L.G."/>
            <person name="Martin F."/>
            <person name="Kauserud H."/>
        </authorList>
    </citation>
    <scope>NUCLEOTIDE SEQUENCE</scope>
    <source>
        <strain evidence="1">CBHHK067</strain>
    </source>
</reference>
<sequence length="265" mass="30757">MDHEVAGIHRPFWQGFPLTNVSLFLTPYVLHQLYQGVFKHLIGWCQSLMTEAESDARIRLLPPAFGVRHFDKGISILSPVSGKERKGMARILLGCLVGKLPVKGIQACRRILDFIYLSQYTTHDEGTLACMREALDTWHKNRDFLIDATVREDFNIPKFRSLLHYVDSIQYFGTTDDYNTEMFERLHIDFAKNGWRASNRRDEFPQMITWLERQEKISSFAAYLAWLESSKKPPQLLVTRTFTWQAIQLAKKPQSPRLPATPCEH</sequence>
<dbReference type="Proteomes" id="UP001221757">
    <property type="component" value="Unassembled WGS sequence"/>
</dbReference>
<protein>
    <submittedName>
        <fullName evidence="1">Uncharacterized protein</fullName>
    </submittedName>
</protein>
<name>A0AAD7GC36_MYCRO</name>
<keyword evidence="2" id="KW-1185">Reference proteome</keyword>
<dbReference type="AlphaFoldDB" id="A0AAD7GC36"/>
<accession>A0AAD7GC36</accession>
<gene>
    <name evidence="1" type="ORF">B0H17DRAFT_939403</name>
</gene>
<dbReference type="InterPro" id="IPR041078">
    <property type="entry name" value="Plavaka"/>
</dbReference>
<dbReference type="EMBL" id="JARKIE010000087">
    <property type="protein sequence ID" value="KAJ7687526.1"/>
    <property type="molecule type" value="Genomic_DNA"/>
</dbReference>
<dbReference type="Pfam" id="PF18759">
    <property type="entry name" value="Plavaka"/>
    <property type="match status" value="1"/>
</dbReference>
<evidence type="ECO:0000313" key="2">
    <source>
        <dbReference type="Proteomes" id="UP001221757"/>
    </source>
</evidence>
<evidence type="ECO:0000313" key="1">
    <source>
        <dbReference type="EMBL" id="KAJ7687526.1"/>
    </source>
</evidence>